<proteinExistence type="predicted"/>
<feature type="compositionally biased region" description="Polar residues" evidence="1">
    <location>
        <begin position="1188"/>
        <end position="1210"/>
    </location>
</feature>
<reference evidence="3" key="1">
    <citation type="submission" date="2020-10" db="EMBL/GenBank/DDBJ databases">
        <authorList>
            <person name="Gilroy R."/>
        </authorList>
    </citation>
    <scope>NUCLEOTIDE SEQUENCE</scope>
    <source>
        <strain evidence="3">2889</strain>
    </source>
</reference>
<gene>
    <name evidence="3" type="primary">sprA</name>
    <name evidence="3" type="ORF">IAB08_05445</name>
</gene>
<dbReference type="InterPro" id="IPR026377">
    <property type="entry name" value="Cell_surface_SprA"/>
</dbReference>
<comment type="caution">
    <text evidence="3">The sequence shown here is derived from an EMBL/GenBank/DDBJ whole genome shotgun (WGS) entry which is preliminary data.</text>
</comment>
<accession>A0A9D9DWU5</accession>
<feature type="domain" description="Gliding motility protein SprA N-terminal" evidence="2">
    <location>
        <begin position="1133"/>
        <end position="1653"/>
    </location>
</feature>
<dbReference type="Proteomes" id="UP000823612">
    <property type="component" value="Unassembled WGS sequence"/>
</dbReference>
<dbReference type="Pfam" id="PF14349">
    <property type="entry name" value="SprA_N"/>
    <property type="match status" value="2"/>
</dbReference>
<evidence type="ECO:0000259" key="2">
    <source>
        <dbReference type="Pfam" id="PF14349"/>
    </source>
</evidence>
<organism evidence="3 4">
    <name type="scientific">Candidatus Pullibacteroides excrementavium</name>
    <dbReference type="NCBI Taxonomy" id="2840905"/>
    <lineage>
        <taxon>Bacteria</taxon>
        <taxon>Pseudomonadati</taxon>
        <taxon>Bacteroidota</taxon>
        <taxon>Bacteroidia</taxon>
        <taxon>Bacteroidales</taxon>
        <taxon>Candidatus Pullibacteroides</taxon>
    </lineage>
</organism>
<evidence type="ECO:0000313" key="4">
    <source>
        <dbReference type="Proteomes" id="UP000823612"/>
    </source>
</evidence>
<reference evidence="3" key="2">
    <citation type="journal article" date="2021" name="PeerJ">
        <title>Extensive microbial diversity within the chicken gut microbiome revealed by metagenomics and culture.</title>
        <authorList>
            <person name="Gilroy R."/>
            <person name="Ravi A."/>
            <person name="Getino M."/>
            <person name="Pursley I."/>
            <person name="Horton D.L."/>
            <person name="Alikhan N.F."/>
            <person name="Baker D."/>
            <person name="Gharbi K."/>
            <person name="Hall N."/>
            <person name="Watson M."/>
            <person name="Adriaenssens E.M."/>
            <person name="Foster-Nyarko E."/>
            <person name="Jarju S."/>
            <person name="Secka A."/>
            <person name="Antonio M."/>
            <person name="Oren A."/>
            <person name="Chaudhuri R.R."/>
            <person name="La Ragione R."/>
            <person name="Hildebrand F."/>
            <person name="Pallen M.J."/>
        </authorList>
    </citation>
    <scope>NUCLEOTIDE SEQUENCE</scope>
    <source>
        <strain evidence="3">2889</strain>
    </source>
</reference>
<evidence type="ECO:0000256" key="1">
    <source>
        <dbReference type="SAM" id="MobiDB-lite"/>
    </source>
</evidence>
<name>A0A9D9DWU5_9BACT</name>
<evidence type="ECO:0000313" key="3">
    <source>
        <dbReference type="EMBL" id="MBO8432719.1"/>
    </source>
</evidence>
<dbReference type="InterPro" id="IPR025684">
    <property type="entry name" value="SprA_N_dom"/>
</dbReference>
<feature type="domain" description="Gliding motility protein SprA N-terminal" evidence="2">
    <location>
        <begin position="106"/>
        <end position="385"/>
    </location>
</feature>
<protein>
    <submittedName>
        <fullName evidence="3">Cell surface protein SprA</fullName>
    </submittedName>
</protein>
<dbReference type="NCBIfam" id="TIGR04189">
    <property type="entry name" value="surface_SprA"/>
    <property type="match status" value="1"/>
</dbReference>
<sequence>MLKYWFYGILIALGVMVLSSGLAESYARTVAYRPTLPYLPGWEDMPEVAYMLYDAYYGPEAALLDESPAAGAPDFSFSEDDSLRYSIPQAGPGEELPESKNLYFKDRIEENVVFDPSTGEYVLIRKIGDLELSRRSMSLQEYMDYDMDKSVRDYWKSKAAYTPTAASGLEGLIPGLDINTNFLNRLSQLIDIDLNGTLGLEFALVGTRRDDPSLDIRHRKTFSFDFAPDINLNLNASIAEKVKFNVSYNTEAMFQFDNKFKLEYEGDEDEIIKSISAGNVDFPLNTTLINGVQELFGIKAKLQFGKTFITGVFSEQRSESTSIQVQGGAQSTEFDIKADDYEENRHFFLAQYFRDHYHEALSQLPLVNSRITITKIEVWITNVGSPVENNRNIVAFTDLGENDPMASDLIGHPWSPYPKSEGSNPSNNLYDRYSKSAMRNLNTVSQYISGRGGGYTNGREFEKVESARRLDPSEYTLNTQLGFISLNQSLNNDQVLAVAYQYQIVGDSTVYQVGELSDQGIQDPQVLVVKLLKSSVLNTDSPLWDLMMKNVYSLNTYQLSGEDFRFNIMYSGNDRGVPAGYFPTASGMPLIQLFGLDRLDQRQNENPDGLFDYIDGAATGAGYVQSNQGLVFLPWPEPFGSDLPKMFQEAGLDTMHYDPSPYRFDELYRLTKTEAQQYTEKNKYSFVGSFKSSGGSEINLGVYNLPEGSVKVMAGNTPLVENEDYTVNYSAGIVQIINQGVLNSGVPINIQTENMSNSLLTKRMTGLRVEHFFDQDFYVGATFMNLHQSSLTQKVNYGEEPISNTIYGFDASYDRESRWLTKAVDFILPFEDSKAPSRISLYGEFAHFLPGHSRAIGREGITYIDDFEGSKSTINLKEPYAWYLASTPQKQDDLFPESADRFANGLETGMNRAKLAWYSVDPIFYSSAAPSNINSEDLSYHYTRRIMVNEVFPTRQLASTESQALTVLNLAFYPSERGPYNFDAKGTSVSAGVNPDGSLKNPEERWGGIMRKMNNTDFEAANVEYIEFWMMDPFIGMDGQNGNPRHSGGDLYFNLGDISEDVLRDGRKSYEHGLPTTAAATEAGEGVEETQWGRVPTVQAIVNSFDNDPASRRYQDIGLDGLSSEMERDFFADFLHDMSGLVDAEAYQQVYNDPSSDDYMYFRRGIWDTVEHSTTKIADRYKFYNNVEGNSPSTDDNPESYPTQQTNYPNTEDIGEDNTLSEAENYYQYRVHLEPGRMEIGSNYITDIQDATVQLANGNTDQVRWYQFKIPVKDPDKKVGQMSNLQSVRYVRAFLKGFKDPVILRFASLDLVRSDWRKYENTLLDDGSTVPGSGGTVFEVSTVSLEENSSREPVHYVLPPGIEQVIDPAQMGNVQLNEQSLSLRVLDLQDGDARGIYKNTSYDMRQFKKIEMFVHMEKVNESDVVTDGDVHLIIRLGADYNDNYYEYEIPLSYTEWGQHTREAVWPSANKVEIDLAQLVAVKEERNKSGISAYGTPYSKVVGNAIYRVKGTPSISTVDAILIGLKNPERNAIQPGTDDGKAKSVEVWVNEFSLNEFKKEGGVAATGRAQATLGDLGSISVAGSFTQANFGQIEQKLTDLSQDNVGSFDLAVDLELGRFAPEKVGLKVPVHYDLSTTISNPKYNPLDPDVLTKNAMESYETDEEKKEFKKAVQDYTIRQNVNFMNVRKERTNSEKTPQFWDIENFNVSYAYSTVEHRDADMEYDNQVIHRGGFGYDYSTSAKYFEPLAQTKMAESPWAAILTDFNINYIPNMFSFNMDLEREYAESKMRNKNPEWDIIMPETVYKRFDWSRNYAFRYEITKSLSLDYTANANSYLNEPLGRINTRNKRDSVWRSFWGGGEMNNYDQNLRVTYTLPINKIPALDWIEGSAAYEALYRWEGGAVATRERLGNTISNSMNLSANGSANFVNLYNKIPFLKKINDGNQRRRNTRSNLVMVRSAAQRNQEGEEKKENTVFETVYKGFIRMLMMVRDANISWNRNAGTTLPGFMLQPDLFGVNFGYNAPGAGFALFGSQADIRQKAAMNGWLSKDSLLTQPYYNQFTESVEAQISLEPFRDFRVTVNFGYSRTENNSSYYTFNNAMGEFTETNPSLTGSYNVTNVMIGTAFRKMDENYWDETFQDFLDSRLVIAERLAEQKQIETPGYDPSVRVWDTAAGAMFPQGFKSNSQDVMIPALIAAYTGRDPSKVSLSALDKFPMPNWSVTYSGLTRIKGMRKVFKNFSISHAYSSSYTVGSYTNNLLYSNAIDYMQNMDETENFRSRYIMEGIVLSEQFSPLIKLSMTFVNDLSFNFEYRQSRQIGLSFVNNQLTEMQTKEWVIGAGYRIKNVGFRVNSGGASKRRVSSDIVLRADLSIRDNLRLLRRIDQDINTPSEGAVLTSINVYAEYEISRQLTARVFYDMTLNSPYIANQFYNTNGRGGVSLTYKFTE</sequence>
<dbReference type="EMBL" id="JADIMZ010000085">
    <property type="protein sequence ID" value="MBO8432719.1"/>
    <property type="molecule type" value="Genomic_DNA"/>
</dbReference>
<feature type="region of interest" description="Disordered" evidence="1">
    <location>
        <begin position="1188"/>
        <end position="1216"/>
    </location>
</feature>